<dbReference type="Proteomes" id="UP001352852">
    <property type="component" value="Unassembled WGS sequence"/>
</dbReference>
<dbReference type="PANTHER" id="PTHR46240">
    <property type="entry name" value="SER/THR PROTEIN KINASE ULK4"/>
    <property type="match status" value="1"/>
</dbReference>
<feature type="domain" description="Serine/threonine-protein kinase ULK4/RUNKEL HEAT repeats" evidence="2">
    <location>
        <begin position="62"/>
        <end position="291"/>
    </location>
</feature>
<dbReference type="PANTHER" id="PTHR46240:SF1">
    <property type="entry name" value="SERINE_THREONINE-PROTEIN KINASE ULK4"/>
    <property type="match status" value="1"/>
</dbReference>
<evidence type="ECO:0000313" key="3">
    <source>
        <dbReference type="EMBL" id="MED6273882.1"/>
    </source>
</evidence>
<proteinExistence type="predicted"/>
<evidence type="ECO:0000259" key="2">
    <source>
        <dbReference type="Pfam" id="PF23606"/>
    </source>
</evidence>
<feature type="region of interest" description="Disordered" evidence="1">
    <location>
        <begin position="217"/>
        <end position="243"/>
    </location>
</feature>
<protein>
    <recommendedName>
        <fullName evidence="2">Serine/threonine-protein kinase ULK4/RUNKEL HEAT repeats domain-containing protein</fullName>
    </recommendedName>
</protein>
<dbReference type="InterPro" id="IPR056981">
    <property type="entry name" value="HEAT_ULK4_RUNKEL"/>
</dbReference>
<comment type="caution">
    <text evidence="3">The sequence shown here is derived from an EMBL/GenBank/DDBJ whole genome shotgun (WGS) entry which is preliminary data.</text>
</comment>
<evidence type="ECO:0000313" key="4">
    <source>
        <dbReference type="Proteomes" id="UP001352852"/>
    </source>
</evidence>
<feature type="compositionally biased region" description="Basic and acidic residues" evidence="1">
    <location>
        <begin position="223"/>
        <end position="233"/>
    </location>
</feature>
<dbReference type="EMBL" id="JAHUTJ010025292">
    <property type="protein sequence ID" value="MED6273882.1"/>
    <property type="molecule type" value="Genomic_DNA"/>
</dbReference>
<evidence type="ECO:0000256" key="1">
    <source>
        <dbReference type="SAM" id="MobiDB-lite"/>
    </source>
</evidence>
<dbReference type="Pfam" id="PF23606">
    <property type="entry name" value="HEAT_ULK4"/>
    <property type="match status" value="1"/>
</dbReference>
<accession>A0ABU7DFH5</accession>
<dbReference type="SUPFAM" id="SSF48371">
    <property type="entry name" value="ARM repeat"/>
    <property type="match status" value="1"/>
</dbReference>
<organism evidence="3 4">
    <name type="scientific">Characodon lateralis</name>
    <dbReference type="NCBI Taxonomy" id="208331"/>
    <lineage>
        <taxon>Eukaryota</taxon>
        <taxon>Metazoa</taxon>
        <taxon>Chordata</taxon>
        <taxon>Craniata</taxon>
        <taxon>Vertebrata</taxon>
        <taxon>Euteleostomi</taxon>
        <taxon>Actinopterygii</taxon>
        <taxon>Neopterygii</taxon>
        <taxon>Teleostei</taxon>
        <taxon>Neoteleostei</taxon>
        <taxon>Acanthomorphata</taxon>
        <taxon>Ovalentaria</taxon>
        <taxon>Atherinomorphae</taxon>
        <taxon>Cyprinodontiformes</taxon>
        <taxon>Goodeidae</taxon>
        <taxon>Characodon</taxon>
    </lineage>
</organism>
<dbReference type="InterPro" id="IPR016024">
    <property type="entry name" value="ARM-type_fold"/>
</dbReference>
<reference evidence="3 4" key="1">
    <citation type="submission" date="2021-06" db="EMBL/GenBank/DDBJ databases">
        <authorList>
            <person name="Palmer J.M."/>
        </authorList>
    </citation>
    <scope>NUCLEOTIDE SEQUENCE [LARGE SCALE GENOMIC DNA]</scope>
    <source>
        <strain evidence="3 4">CL_MEX2019</strain>
        <tissue evidence="3">Muscle</tissue>
    </source>
</reference>
<name>A0ABU7DFH5_9TELE</name>
<sequence length="353" mass="38965">MAIAYSVTPTQPHSGQLVGQFILVMYLERDLRKATPVRDNPSQSGYLFQCLDLLLLHLTRTAPVIMENILSALRDVIGRKHPSAAQSRQLKQTLPTLSVVLELLSSQVFRARIVTEELLVQIGWLLNYIISVESNETNLSSAVGTAICEELIRTSLCIVEVLSQHHTLITQYQCAVVDAVLPPLTTLAFSRNVEWSVFVLKVLSELSLVLLVQDDDDDDTDENQDKNRGRRETGGAAERSGDGRSCSQVLSVFSKSLLSRFEVLLCAAEPIPLYVLKLLVSMTEHSTQICRLIKHSRILPVVFQLIMPQAIVPDEYRPGLAACTQITLMYADPGGRAGISLKRSNAEMGAGGR</sequence>
<keyword evidence="4" id="KW-1185">Reference proteome</keyword>
<dbReference type="InterPro" id="IPR045906">
    <property type="entry name" value="ULK4"/>
</dbReference>
<gene>
    <name evidence="3" type="ORF">CHARACLAT_010814</name>
</gene>